<gene>
    <name evidence="1" type="ordered locus">Smon_0713</name>
</gene>
<proteinExistence type="predicted"/>
<organism evidence="1 2">
    <name type="scientific">Streptobacillus moniliformis (strain ATCC 14647 / DSM 12112 / NCTC 10651 / 9901)</name>
    <dbReference type="NCBI Taxonomy" id="519441"/>
    <lineage>
        <taxon>Bacteria</taxon>
        <taxon>Fusobacteriati</taxon>
        <taxon>Fusobacteriota</taxon>
        <taxon>Fusobacteriia</taxon>
        <taxon>Fusobacteriales</taxon>
        <taxon>Leptotrichiaceae</taxon>
        <taxon>Streptobacillus</taxon>
    </lineage>
</organism>
<dbReference type="AlphaFoldDB" id="D1AY10"/>
<accession>D1AY10</accession>
<dbReference type="RefSeq" id="WP_012858737.1">
    <property type="nucleotide sequence ID" value="NC_013515.1"/>
</dbReference>
<dbReference type="EMBL" id="CP001779">
    <property type="protein sequence ID" value="ACZ01186.1"/>
    <property type="molecule type" value="Genomic_DNA"/>
</dbReference>
<keyword evidence="2" id="KW-1185">Reference proteome</keyword>
<dbReference type="STRING" id="519441.Smon_0713"/>
<reference evidence="1 2" key="1">
    <citation type="journal article" date="2009" name="Stand. Genomic Sci.">
        <title>Complete genome sequence of Streptobacillus moniliformis type strain (9901T).</title>
        <authorList>
            <person name="Nolan M."/>
            <person name="Gronow S."/>
            <person name="Lapidus A."/>
            <person name="Ivanova N."/>
            <person name="Copeland A."/>
            <person name="Lucas S."/>
            <person name="Del Rio T.G."/>
            <person name="Chen F."/>
            <person name="Tice H."/>
            <person name="Pitluck S."/>
            <person name="Cheng J.F."/>
            <person name="Sims D."/>
            <person name="Meincke L."/>
            <person name="Bruce D."/>
            <person name="Goodwin L."/>
            <person name="Brettin T."/>
            <person name="Han C."/>
            <person name="Detter J.C."/>
            <person name="Ovchinikova G."/>
            <person name="Pati A."/>
            <person name="Mavromatis K."/>
            <person name="Mikhailova N."/>
            <person name="Chen A."/>
            <person name="Palaniappan K."/>
            <person name="Land M."/>
            <person name="Hauser L."/>
            <person name="Chang Y.J."/>
            <person name="Jeffries C.D."/>
            <person name="Rohde M."/>
            <person name="Sproer C."/>
            <person name="Goker M."/>
            <person name="Bristow J."/>
            <person name="Eisen J.A."/>
            <person name="Markowitz V."/>
            <person name="Hugenholtz P."/>
            <person name="Kyrpides N.C."/>
            <person name="Klenk H.P."/>
            <person name="Chain P."/>
        </authorList>
    </citation>
    <scope>NUCLEOTIDE SEQUENCE [LARGE SCALE GENOMIC DNA]</scope>
    <source>
        <strain evidence="2">ATCC 14647 / DSM 12112 / NCTC 10651 / 9901</strain>
    </source>
</reference>
<evidence type="ECO:0000313" key="1">
    <source>
        <dbReference type="EMBL" id="ACZ01186.1"/>
    </source>
</evidence>
<dbReference type="GeneID" id="29673247"/>
<name>D1AY10_STRM9</name>
<dbReference type="KEGG" id="smf:Smon_0713"/>
<dbReference type="Proteomes" id="UP000002072">
    <property type="component" value="Chromosome"/>
</dbReference>
<dbReference type="OrthoDB" id="95467at2"/>
<protein>
    <submittedName>
        <fullName evidence="1">Uncharacterized protein</fullName>
    </submittedName>
</protein>
<sequence>MKKNKLLIVLLSLSIFSIISYLYVNYKINNPIISSESNINGETKYLDIYIYDKKSKEYKHLEIEADLNIIDEGDYVNAVIKNSSFYKLNDNYKFLAEYSLKYEGKSILIIKLNNYFSKLNNESIKDFVNSVKYTLRENFKEYHEINVEIDTN</sequence>
<evidence type="ECO:0000313" key="2">
    <source>
        <dbReference type="Proteomes" id="UP000002072"/>
    </source>
</evidence>
<dbReference type="HOGENOM" id="CLU_1721341_0_0_0"/>